<feature type="transmembrane region" description="Helical" evidence="2">
    <location>
        <begin position="181"/>
        <end position="199"/>
    </location>
</feature>
<evidence type="ECO:0000256" key="2">
    <source>
        <dbReference type="SAM" id="Phobius"/>
    </source>
</evidence>
<evidence type="ECO:0000313" key="4">
    <source>
        <dbReference type="Proteomes" id="UP000193467"/>
    </source>
</evidence>
<feature type="region of interest" description="Disordered" evidence="1">
    <location>
        <begin position="87"/>
        <end position="109"/>
    </location>
</feature>
<organism evidence="3 4">
    <name type="scientific">Leucosporidium creatinivorum</name>
    <dbReference type="NCBI Taxonomy" id="106004"/>
    <lineage>
        <taxon>Eukaryota</taxon>
        <taxon>Fungi</taxon>
        <taxon>Dikarya</taxon>
        <taxon>Basidiomycota</taxon>
        <taxon>Pucciniomycotina</taxon>
        <taxon>Microbotryomycetes</taxon>
        <taxon>Leucosporidiales</taxon>
        <taxon>Leucosporidium</taxon>
    </lineage>
</organism>
<protein>
    <submittedName>
        <fullName evidence="3">Uncharacterized protein</fullName>
    </submittedName>
</protein>
<dbReference type="PANTHER" id="PTHR15887:SF1">
    <property type="entry name" value="TRANSMEMBRANE PROTEIN 69"/>
    <property type="match status" value="1"/>
</dbReference>
<dbReference type="Proteomes" id="UP000193467">
    <property type="component" value="Unassembled WGS sequence"/>
</dbReference>
<proteinExistence type="predicted"/>
<dbReference type="OrthoDB" id="194289at2759"/>
<evidence type="ECO:0000256" key="1">
    <source>
        <dbReference type="SAM" id="MobiDB-lite"/>
    </source>
</evidence>
<keyword evidence="2" id="KW-1133">Transmembrane helix</keyword>
<feature type="transmembrane region" description="Helical" evidence="2">
    <location>
        <begin position="128"/>
        <end position="150"/>
    </location>
</feature>
<dbReference type="EMBL" id="MCGR01000026">
    <property type="protein sequence ID" value="ORY79804.1"/>
    <property type="molecule type" value="Genomic_DNA"/>
</dbReference>
<dbReference type="InterPro" id="IPR021836">
    <property type="entry name" value="DUF3429"/>
</dbReference>
<evidence type="ECO:0000313" key="3">
    <source>
        <dbReference type="EMBL" id="ORY79804.1"/>
    </source>
</evidence>
<reference evidence="3 4" key="1">
    <citation type="submission" date="2016-07" db="EMBL/GenBank/DDBJ databases">
        <title>Pervasive Adenine N6-methylation of Active Genes in Fungi.</title>
        <authorList>
            <consortium name="DOE Joint Genome Institute"/>
            <person name="Mondo S.J."/>
            <person name="Dannebaum R.O."/>
            <person name="Kuo R.C."/>
            <person name="Labutti K."/>
            <person name="Haridas S."/>
            <person name="Kuo A."/>
            <person name="Salamov A."/>
            <person name="Ahrendt S.R."/>
            <person name="Lipzen A."/>
            <person name="Sullivan W."/>
            <person name="Andreopoulos W.B."/>
            <person name="Clum A."/>
            <person name="Lindquist E."/>
            <person name="Daum C."/>
            <person name="Ramamoorthy G.K."/>
            <person name="Gryganskyi A."/>
            <person name="Culley D."/>
            <person name="Magnuson J.K."/>
            <person name="James T.Y."/>
            <person name="O'Malley M.A."/>
            <person name="Stajich J.E."/>
            <person name="Spatafora J.W."/>
            <person name="Visel A."/>
            <person name="Grigoriev I.V."/>
        </authorList>
    </citation>
    <scope>NUCLEOTIDE SEQUENCE [LARGE SCALE GENOMIC DNA]</scope>
    <source>
        <strain evidence="3 4">62-1032</strain>
    </source>
</reference>
<dbReference type="PANTHER" id="PTHR15887">
    <property type="entry name" value="TRANSMEMBRANE PROTEIN 69"/>
    <property type="match status" value="1"/>
</dbReference>
<dbReference type="STRING" id="106004.A0A1Y2F8L7"/>
<feature type="region of interest" description="Disordered" evidence="1">
    <location>
        <begin position="32"/>
        <end position="60"/>
    </location>
</feature>
<keyword evidence="2" id="KW-0812">Transmembrane</keyword>
<dbReference type="AlphaFoldDB" id="A0A1Y2F8L7"/>
<feature type="region of interest" description="Disordered" evidence="1">
    <location>
        <begin position="329"/>
        <end position="388"/>
    </location>
</feature>
<keyword evidence="2" id="KW-0472">Membrane</keyword>
<feature type="compositionally biased region" description="Basic and acidic residues" evidence="1">
    <location>
        <begin position="329"/>
        <end position="379"/>
    </location>
</feature>
<feature type="transmembrane region" description="Helical" evidence="2">
    <location>
        <begin position="266"/>
        <end position="286"/>
    </location>
</feature>
<gene>
    <name evidence="3" type="ORF">BCR35DRAFT_95701</name>
</gene>
<sequence length="388" mass="41381">MLQTSTLLRSSLLRSSARPLPLRALALAGGAHPGPHLRSFHSSPFQQETGGVSQQPGSKSFTELGKNAIEETKGIGKVVVGAVTGRGSEAGKSKEGGEGGEGEGKGLGSLKSDLDSVKSLAHEMPRDALMWGGLGLLPYAGTSLATVYLARQASLAVSLGESSGLNSEAAMILLQQVQQLQISYGAVVLSFVGAIHWGFEFSKYAGTHPQRYTLGILPSILGCGSLLLAPQAALMTQWAGFFGAWYADQQATNKGLTPGWYSTYRFWLTTVVGSSILLTLAGESYFGSDGKAMERRNAVLKLGEKGVAAPTGKSADLGDYRITKTDRSSAEEGYTKFTKIDHEAEEKKKEEDRKEMEEEAKKSDAKPTASKEEREENAKRARSQSGLN</sequence>
<dbReference type="Pfam" id="PF11911">
    <property type="entry name" value="DUF3429"/>
    <property type="match status" value="1"/>
</dbReference>
<comment type="caution">
    <text evidence="3">The sequence shown here is derived from an EMBL/GenBank/DDBJ whole genome shotgun (WGS) entry which is preliminary data.</text>
</comment>
<feature type="transmembrane region" description="Helical" evidence="2">
    <location>
        <begin position="220"/>
        <end position="246"/>
    </location>
</feature>
<name>A0A1Y2F8L7_9BASI</name>
<dbReference type="InParanoid" id="A0A1Y2F8L7"/>
<keyword evidence="4" id="KW-1185">Reference proteome</keyword>
<feature type="compositionally biased region" description="Polar residues" evidence="1">
    <location>
        <begin position="40"/>
        <end position="60"/>
    </location>
</feature>
<accession>A0A1Y2F8L7</accession>